<gene>
    <name evidence="2" type="ORF">BIV57_09755</name>
</gene>
<evidence type="ECO:0000256" key="1">
    <source>
        <dbReference type="SAM" id="Phobius"/>
    </source>
</evidence>
<keyword evidence="1" id="KW-1133">Transmembrane helix</keyword>
<keyword evidence="1" id="KW-0472">Membrane</keyword>
<dbReference type="AlphaFoldDB" id="A0A1J7BW10"/>
<dbReference type="STRING" id="1428644.BIV57_09755"/>
<accession>A0A1J7BW10</accession>
<comment type="caution">
    <text evidence="2">The sequence shown here is derived from an EMBL/GenBank/DDBJ whole genome shotgun (WGS) entry which is preliminary data.</text>
</comment>
<dbReference type="Proteomes" id="UP000243342">
    <property type="component" value="Unassembled WGS sequence"/>
</dbReference>
<feature type="transmembrane region" description="Helical" evidence="1">
    <location>
        <begin position="33"/>
        <end position="55"/>
    </location>
</feature>
<dbReference type="EMBL" id="MLCF01000045">
    <property type="protein sequence ID" value="OIV37649.1"/>
    <property type="molecule type" value="Genomic_DNA"/>
</dbReference>
<keyword evidence="3" id="KW-1185">Reference proteome</keyword>
<proteinExistence type="predicted"/>
<feature type="transmembrane region" description="Helical" evidence="1">
    <location>
        <begin position="198"/>
        <end position="223"/>
    </location>
</feature>
<name>A0A1J7BW10_9ACTN</name>
<protein>
    <submittedName>
        <fullName evidence="2">ABC transporter permease</fullName>
    </submittedName>
</protein>
<dbReference type="PANTHER" id="PTHR36833:SF1">
    <property type="entry name" value="INTEGRAL MEMBRANE TRANSPORT PROTEIN"/>
    <property type="match status" value="1"/>
</dbReference>
<dbReference type="PANTHER" id="PTHR36833">
    <property type="entry name" value="SLR0610 PROTEIN-RELATED"/>
    <property type="match status" value="1"/>
</dbReference>
<organism evidence="2 3">
    <name type="scientific">Mangrovactinospora gilvigrisea</name>
    <dbReference type="NCBI Taxonomy" id="1428644"/>
    <lineage>
        <taxon>Bacteria</taxon>
        <taxon>Bacillati</taxon>
        <taxon>Actinomycetota</taxon>
        <taxon>Actinomycetes</taxon>
        <taxon>Kitasatosporales</taxon>
        <taxon>Streptomycetaceae</taxon>
        <taxon>Mangrovactinospora</taxon>
    </lineage>
</organism>
<keyword evidence="1" id="KW-0812">Transmembrane</keyword>
<feature type="transmembrane region" description="Helical" evidence="1">
    <location>
        <begin position="126"/>
        <end position="145"/>
    </location>
</feature>
<feature type="transmembrane region" description="Helical" evidence="1">
    <location>
        <begin position="243"/>
        <end position="263"/>
    </location>
</feature>
<feature type="transmembrane region" description="Helical" evidence="1">
    <location>
        <begin position="151"/>
        <end position="178"/>
    </location>
</feature>
<reference evidence="2 3" key="1">
    <citation type="submission" date="2016-10" db="EMBL/GenBank/DDBJ databases">
        <title>Genome sequence of Streptomyces gilvigriseus MUSC 26.</title>
        <authorList>
            <person name="Lee L.-H."/>
            <person name="Ser H.-L."/>
        </authorList>
    </citation>
    <scope>NUCLEOTIDE SEQUENCE [LARGE SCALE GENOMIC DNA]</scope>
    <source>
        <strain evidence="2 3">MUSC 26</strain>
    </source>
</reference>
<evidence type="ECO:0000313" key="2">
    <source>
        <dbReference type="EMBL" id="OIV37649.1"/>
    </source>
</evidence>
<sequence>MATVASNPVPAHRQYLLLLHAAWRGQLQYRGNLVLTLIGGVLYQGVGLAFVWAVVAKFGHVGGWGMGELAFLYGVRLTAHAAWTIPFNRLNSMDWMVQRGEFDRYLIRPAGTLTQFLNWSTNIQPLGDLIGGVGVLVAASSAAPIDWSPTAVLYLLATIAGGALVECSLQLGLCGLSFRLQATYALRMNFIDNIMNNFGGYPLTIFPSVMRFALTFLLPLAFVAYLPANVLLHRTGELSVAPWLAWCAPLLGPLLFAAAYKFWYGQLKHYKSSGT</sequence>
<dbReference type="InterPro" id="IPR010390">
    <property type="entry name" value="ABC-2_transporter-like"/>
</dbReference>
<dbReference type="Pfam" id="PF06182">
    <property type="entry name" value="ABC2_membrane_6"/>
    <property type="match status" value="1"/>
</dbReference>
<dbReference type="RefSeq" id="WP_071656355.1">
    <property type="nucleotide sequence ID" value="NZ_MLCF01000045.1"/>
</dbReference>
<evidence type="ECO:0000313" key="3">
    <source>
        <dbReference type="Proteomes" id="UP000243342"/>
    </source>
</evidence>